<sequence>MFLSSPLGYSRTQFHRPLVFIFILIWFRIYILIIQWLPRSILCLQRISIPTLVFGFPSRLDYAFHSIYLIYSFCLSRVV</sequence>
<reference evidence="2" key="1">
    <citation type="submission" date="2017-03" db="EMBL/GenBank/DDBJ databases">
        <title>The mitochondrial genome of the carnivorous plant Utricularia reniformis (Lentibulariaceae): structure, comparative analysis and evolutionary landmarks.</title>
        <authorList>
            <person name="Silva S.R."/>
            <person name="Alvarenga D.O."/>
            <person name="Michael T.P."/>
            <person name="Miranda V.F.O."/>
            <person name="Varani A.M."/>
        </authorList>
    </citation>
    <scope>NUCLEOTIDE SEQUENCE</scope>
</reference>
<evidence type="ECO:0000313" key="2">
    <source>
        <dbReference type="EMBL" id="ART30737.1"/>
    </source>
</evidence>
<keyword evidence="1" id="KW-0812">Transmembrane</keyword>
<organism evidence="2">
    <name type="scientific">Utricularia reniformis</name>
    <dbReference type="NCBI Taxonomy" id="192314"/>
    <lineage>
        <taxon>Eukaryota</taxon>
        <taxon>Viridiplantae</taxon>
        <taxon>Streptophyta</taxon>
        <taxon>Embryophyta</taxon>
        <taxon>Tracheophyta</taxon>
        <taxon>Spermatophyta</taxon>
        <taxon>Magnoliopsida</taxon>
        <taxon>eudicotyledons</taxon>
        <taxon>Gunneridae</taxon>
        <taxon>Pentapetalae</taxon>
        <taxon>asterids</taxon>
        <taxon>lamiids</taxon>
        <taxon>Lamiales</taxon>
        <taxon>Lentibulariaceae</taxon>
        <taxon>Utricularia</taxon>
    </lineage>
</organism>
<proteinExistence type="predicted"/>
<dbReference type="AlphaFoldDB" id="A0A1Y0AZZ8"/>
<accession>A0A1Y0AZZ8</accession>
<keyword evidence="2" id="KW-0496">Mitochondrion</keyword>
<protein>
    <submittedName>
        <fullName evidence="2">Uncharacterized protein</fullName>
    </submittedName>
</protein>
<feature type="transmembrane region" description="Helical" evidence="1">
    <location>
        <begin position="20"/>
        <end position="37"/>
    </location>
</feature>
<keyword evidence="1" id="KW-1133">Transmembrane helix</keyword>
<keyword evidence="1" id="KW-0472">Membrane</keyword>
<name>A0A1Y0AZZ8_9LAMI</name>
<gene>
    <name evidence="2" type="ORF">AEK19_MT0480</name>
</gene>
<geneLocation type="mitochondrion" evidence="2"/>
<evidence type="ECO:0000256" key="1">
    <source>
        <dbReference type="SAM" id="Phobius"/>
    </source>
</evidence>
<dbReference type="EMBL" id="KY774314">
    <property type="protein sequence ID" value="ART30737.1"/>
    <property type="molecule type" value="Genomic_DNA"/>
</dbReference>